<dbReference type="SUPFAM" id="SSF53335">
    <property type="entry name" value="S-adenosyl-L-methionine-dependent methyltransferases"/>
    <property type="match status" value="1"/>
</dbReference>
<keyword evidence="3" id="KW-0680">Restriction system</keyword>
<evidence type="ECO:0000256" key="1">
    <source>
        <dbReference type="ARBA" id="ARBA00022603"/>
    </source>
</evidence>
<keyword evidence="1" id="KW-0489">Methyltransferase</keyword>
<comment type="caution">
    <text evidence="4">The sequence shown here is derived from an EMBL/GenBank/DDBJ whole genome shotgun (WGS) entry which is preliminary data.</text>
</comment>
<dbReference type="AlphaFoldDB" id="A0A0R1P1H4"/>
<evidence type="ECO:0000313" key="4">
    <source>
        <dbReference type="EMBL" id="KRL26416.1"/>
    </source>
</evidence>
<gene>
    <name evidence="4" type="ORF">FC47_GL001682</name>
</gene>
<dbReference type="Proteomes" id="UP000050901">
    <property type="component" value="Unassembled WGS sequence"/>
</dbReference>
<dbReference type="Pfam" id="PF00145">
    <property type="entry name" value="DNA_methylase"/>
    <property type="match status" value="1"/>
</dbReference>
<evidence type="ECO:0000313" key="5">
    <source>
        <dbReference type="Proteomes" id="UP000050901"/>
    </source>
</evidence>
<dbReference type="GO" id="GO:0009307">
    <property type="term" value="P:DNA restriction-modification system"/>
    <property type="evidence" value="ECO:0007669"/>
    <property type="project" value="UniProtKB-KW"/>
</dbReference>
<protein>
    <submittedName>
        <fullName evidence="4">Uncharacterized protein</fullName>
    </submittedName>
</protein>
<proteinExistence type="predicted"/>
<dbReference type="InterPro" id="IPR001525">
    <property type="entry name" value="C5_MeTfrase"/>
</dbReference>
<dbReference type="Gene3D" id="3.40.50.150">
    <property type="entry name" value="Vaccinia Virus protein VP39"/>
    <property type="match status" value="1"/>
</dbReference>
<dbReference type="InterPro" id="IPR029063">
    <property type="entry name" value="SAM-dependent_MTases_sf"/>
</dbReference>
<keyword evidence="2" id="KW-0808">Transferase</keyword>
<evidence type="ECO:0000256" key="3">
    <source>
        <dbReference type="ARBA" id="ARBA00022747"/>
    </source>
</evidence>
<sequence>MIVWSLFDSGEGAYQRTINHYFKGALDNYSLGIDKLHKGNNFINVNLADYNAIFGDDTLFDTLDKLPKPDIILASPPCESWSVASAMKGGNSCYVWNTGELIMRTDASMTINNDHSPFKHIPWKVMYTRVNGELCAYNTVRIIQRYQPKYWVIENPYSSHIWLYLEHYHGFKGYLNQAHYGAYSDDFPKKPTGFMSNVKLVLRKMPKGAKSKFKIGCDKDDRKQIRDYNKRSDIPELLVKDILDQLISKDHTCRKLPQDKTEGLLQFVTDIFE</sequence>
<reference evidence="4 5" key="1">
    <citation type="journal article" date="2015" name="Genome Announc.">
        <title>Expanding the biotechnology potential of lactobacilli through comparative genomics of 213 strains and associated genera.</title>
        <authorList>
            <person name="Sun Z."/>
            <person name="Harris H.M."/>
            <person name="McCann A."/>
            <person name="Guo C."/>
            <person name="Argimon S."/>
            <person name="Zhang W."/>
            <person name="Yang X."/>
            <person name="Jeffery I.B."/>
            <person name="Cooney J.C."/>
            <person name="Kagawa T.F."/>
            <person name="Liu W."/>
            <person name="Song Y."/>
            <person name="Salvetti E."/>
            <person name="Wrobel A."/>
            <person name="Rasinkangas P."/>
            <person name="Parkhill J."/>
            <person name="Rea M.C."/>
            <person name="O'Sullivan O."/>
            <person name="Ritari J."/>
            <person name="Douillard F.P."/>
            <person name="Paul Ross R."/>
            <person name="Yang R."/>
            <person name="Briner A.E."/>
            <person name="Felis G.E."/>
            <person name="de Vos W.M."/>
            <person name="Barrangou R."/>
            <person name="Klaenhammer T.R."/>
            <person name="Caufield P.W."/>
            <person name="Cui Y."/>
            <person name="Zhang H."/>
            <person name="O'Toole P.W."/>
        </authorList>
    </citation>
    <scope>NUCLEOTIDE SEQUENCE [LARGE SCALE GENOMIC DNA]</scope>
    <source>
        <strain evidence="4 5">DSM 13345</strain>
    </source>
</reference>
<dbReference type="GO" id="GO:0032259">
    <property type="term" value="P:methylation"/>
    <property type="evidence" value="ECO:0007669"/>
    <property type="project" value="UniProtKB-KW"/>
</dbReference>
<dbReference type="GO" id="GO:0008168">
    <property type="term" value="F:methyltransferase activity"/>
    <property type="evidence" value="ECO:0007669"/>
    <property type="project" value="UniProtKB-KW"/>
</dbReference>
<evidence type="ECO:0000256" key="2">
    <source>
        <dbReference type="ARBA" id="ARBA00022679"/>
    </source>
</evidence>
<name>A0A0R1P1H4_LIMMU</name>
<dbReference type="PATRIC" id="fig|1423771.3.peg.1723"/>
<dbReference type="EMBL" id="AZEQ01000005">
    <property type="protein sequence ID" value="KRL26416.1"/>
    <property type="molecule type" value="Genomic_DNA"/>
</dbReference>
<organism evidence="4 5">
    <name type="scientific">Limosilactobacillus mucosae DSM 13345</name>
    <dbReference type="NCBI Taxonomy" id="1423771"/>
    <lineage>
        <taxon>Bacteria</taxon>
        <taxon>Bacillati</taxon>
        <taxon>Bacillota</taxon>
        <taxon>Bacilli</taxon>
        <taxon>Lactobacillales</taxon>
        <taxon>Lactobacillaceae</taxon>
        <taxon>Limosilactobacillus</taxon>
    </lineage>
</organism>
<accession>A0A0R1P1H4</accession>